<feature type="non-terminal residue" evidence="2">
    <location>
        <position position="59"/>
    </location>
</feature>
<proteinExistence type="predicted"/>
<gene>
    <name evidence="2" type="ORF">N308_02583</name>
</gene>
<keyword evidence="3" id="KW-1185">Reference proteome</keyword>
<evidence type="ECO:0000313" key="3">
    <source>
        <dbReference type="Proteomes" id="UP000053584"/>
    </source>
</evidence>
<dbReference type="InterPro" id="IPR055356">
    <property type="entry name" value="ZP-N"/>
</dbReference>
<evidence type="ECO:0000259" key="1">
    <source>
        <dbReference type="PROSITE" id="PS51034"/>
    </source>
</evidence>
<dbReference type="Proteomes" id="UP000053584">
    <property type="component" value="Unassembled WGS sequence"/>
</dbReference>
<organism evidence="2 3">
    <name type="scientific">Struthio camelus australis</name>
    <dbReference type="NCBI Taxonomy" id="441894"/>
    <lineage>
        <taxon>Eukaryota</taxon>
        <taxon>Metazoa</taxon>
        <taxon>Chordata</taxon>
        <taxon>Craniata</taxon>
        <taxon>Vertebrata</taxon>
        <taxon>Euteleostomi</taxon>
        <taxon>Archelosauria</taxon>
        <taxon>Archosauria</taxon>
        <taxon>Dinosauria</taxon>
        <taxon>Saurischia</taxon>
        <taxon>Theropoda</taxon>
        <taxon>Coelurosauria</taxon>
        <taxon>Aves</taxon>
        <taxon>Palaeognathae</taxon>
        <taxon>Struthioniformes</taxon>
        <taxon>Struthionidae</taxon>
        <taxon>Struthio</taxon>
    </lineage>
</organism>
<feature type="non-terminal residue" evidence="2">
    <location>
        <position position="1"/>
    </location>
</feature>
<accession>A0A093HHY7</accession>
<dbReference type="AlphaFoldDB" id="A0A093HHY7"/>
<feature type="domain" description="ZP" evidence="1">
    <location>
        <begin position="3"/>
        <end position="59"/>
    </location>
</feature>
<protein>
    <submittedName>
        <fullName evidence="2">Deleted in malignant brain tumors 1 protein</fullName>
    </submittedName>
</protein>
<sequence length="59" mass="6562">ALVCLPSYMHVVVNRNYLQSQGYSVENIILSDGSCRPIITSTQVIFNIPYNGCGTQRQV</sequence>
<evidence type="ECO:0000313" key="2">
    <source>
        <dbReference type="EMBL" id="KFV79070.1"/>
    </source>
</evidence>
<dbReference type="EMBL" id="KL206121">
    <property type="protein sequence ID" value="KFV79070.1"/>
    <property type="molecule type" value="Genomic_DNA"/>
</dbReference>
<reference evidence="2 3" key="1">
    <citation type="submission" date="2014-04" db="EMBL/GenBank/DDBJ databases">
        <title>Genome evolution of avian class.</title>
        <authorList>
            <person name="Zhang G."/>
            <person name="Li C."/>
        </authorList>
    </citation>
    <scope>NUCLEOTIDE SEQUENCE [LARGE SCALE GENOMIC DNA]</scope>
    <source>
        <strain evidence="2">BGI_N308</strain>
    </source>
</reference>
<dbReference type="Pfam" id="PF23344">
    <property type="entry name" value="ZP-N"/>
    <property type="match status" value="1"/>
</dbReference>
<dbReference type="Gene3D" id="2.60.40.3210">
    <property type="entry name" value="Zona pellucida, ZP-N domain"/>
    <property type="match status" value="1"/>
</dbReference>
<dbReference type="InterPro" id="IPR001507">
    <property type="entry name" value="ZP_dom"/>
</dbReference>
<dbReference type="PROSITE" id="PS51034">
    <property type="entry name" value="ZP_2"/>
    <property type="match status" value="1"/>
</dbReference>
<name>A0A093HHY7_STRCA</name>